<feature type="repeat" description="PPR" evidence="2">
    <location>
        <begin position="499"/>
        <end position="533"/>
    </location>
</feature>
<dbReference type="OMA" id="HHEVARQ"/>
<organism evidence="3 4">
    <name type="scientific">Ceratopteris richardii</name>
    <name type="common">Triangle waterfern</name>
    <dbReference type="NCBI Taxonomy" id="49495"/>
    <lineage>
        <taxon>Eukaryota</taxon>
        <taxon>Viridiplantae</taxon>
        <taxon>Streptophyta</taxon>
        <taxon>Embryophyta</taxon>
        <taxon>Tracheophyta</taxon>
        <taxon>Polypodiopsida</taxon>
        <taxon>Polypodiidae</taxon>
        <taxon>Polypodiales</taxon>
        <taxon>Pteridineae</taxon>
        <taxon>Pteridaceae</taxon>
        <taxon>Parkerioideae</taxon>
        <taxon>Ceratopteris</taxon>
    </lineage>
</organism>
<dbReference type="Pfam" id="PF13041">
    <property type="entry name" value="PPR_2"/>
    <property type="match status" value="5"/>
</dbReference>
<feature type="repeat" description="PPR" evidence="2">
    <location>
        <begin position="329"/>
        <end position="363"/>
    </location>
</feature>
<evidence type="ECO:0000313" key="4">
    <source>
        <dbReference type="Proteomes" id="UP000825935"/>
    </source>
</evidence>
<dbReference type="FunFam" id="1.25.40.10:FF:000090">
    <property type="entry name" value="Pentatricopeptide repeat-containing protein, chloroplastic"/>
    <property type="match status" value="1"/>
</dbReference>
<sequence>MTVKIRGKKTCEISKDLNNGSQRAVNFVDLLQSYAKSKDLNGGIQAHATLLKRALPERSSYLANSLLVMYVRCGALPKAHNLLTELPKRTLVGWTTLINGYTVLGKAEKALKLFELMRADGIFPNAVTFTCVLKACGILGATAMGEQIHHEVTRLGLLADNVILGNAVLDMYTKCGALQKAEEFLDRMHTRDVISWTTAIAGYVQHGKCKEALKCHISMQGDGILPNTATYICLLKASAGLGAIEIGEEIHHEVARQCLLGKDIALGSALVDMYAKCGALVKAEQVLQELSLKEVVSWTALIGGYVEHGQHEDALLCFQRMQDKGVTPNAVTYACILSACGKLGDIGRGAEIHDQIKRYGLLKNNDVLGCALLNMYAKCGDLAIAKKVFEELPAKGVVAWTTLITGYVQHNHDREAITCFKQMNDEGVFPNAMTLASVLKACGNLGAMKEGEEIHDIAVQHGLVKEDDRALCNALVDMYVKCGALTKARKLLDELPDRDVVCWALLIAGYIRQGHSRDAFDCFEEMLQHRLTPNEVIMSSILSVCSHLGLIEEGQMYFENMVPKYGIKPNVEHYMCMIDLYGRSGLLDKAVALIKSMPACENSVVWHTLLGACQKWRDVNTGRWAFDQAIQLDEMDNSAYVLMANVYIAAGLQEEADHIENLRLSVKTK</sequence>
<proteinExistence type="predicted"/>
<dbReference type="FunFam" id="1.25.40.10:FF:000031">
    <property type="entry name" value="Pentatricopeptide repeat-containing protein mitochondrial"/>
    <property type="match status" value="1"/>
</dbReference>
<dbReference type="PROSITE" id="PS51375">
    <property type="entry name" value="PPR"/>
    <property type="match status" value="6"/>
</dbReference>
<name>A0A8T2RL26_CERRI</name>
<dbReference type="NCBIfam" id="TIGR00756">
    <property type="entry name" value="PPR"/>
    <property type="match status" value="6"/>
</dbReference>
<dbReference type="PANTHER" id="PTHR47926:SF382">
    <property type="entry name" value="PENTACOTRIPEPTIDE-REPEAT REGION OF PRORP DOMAIN-CONTAINING PROTEIN"/>
    <property type="match status" value="1"/>
</dbReference>
<dbReference type="EMBL" id="CM035431">
    <property type="protein sequence ID" value="KAH7296288.1"/>
    <property type="molecule type" value="Genomic_DNA"/>
</dbReference>
<evidence type="ECO:0000256" key="2">
    <source>
        <dbReference type="PROSITE-ProRule" id="PRU00708"/>
    </source>
</evidence>
<dbReference type="InterPro" id="IPR011990">
    <property type="entry name" value="TPR-like_helical_dom_sf"/>
</dbReference>
<dbReference type="GO" id="GO:0009451">
    <property type="term" value="P:RNA modification"/>
    <property type="evidence" value="ECO:0007669"/>
    <property type="project" value="InterPro"/>
</dbReference>
<feature type="repeat" description="PPR" evidence="2">
    <location>
        <begin position="294"/>
        <end position="328"/>
    </location>
</feature>
<dbReference type="Pfam" id="PF01535">
    <property type="entry name" value="PPR"/>
    <property type="match status" value="1"/>
</dbReference>
<dbReference type="InterPro" id="IPR046960">
    <property type="entry name" value="PPR_At4g14850-like_plant"/>
</dbReference>
<dbReference type="FunFam" id="1.25.40.10:FF:000381">
    <property type="entry name" value="Pentatricopeptide repeat-containing protein"/>
    <property type="match status" value="1"/>
</dbReference>
<reference evidence="3" key="1">
    <citation type="submission" date="2021-08" db="EMBL/GenBank/DDBJ databases">
        <title>WGS assembly of Ceratopteris richardii.</title>
        <authorList>
            <person name="Marchant D.B."/>
            <person name="Chen G."/>
            <person name="Jenkins J."/>
            <person name="Shu S."/>
            <person name="Leebens-Mack J."/>
            <person name="Grimwood J."/>
            <person name="Schmutz J."/>
            <person name="Soltis P."/>
            <person name="Soltis D."/>
            <person name="Chen Z.-H."/>
        </authorList>
    </citation>
    <scope>NUCLEOTIDE SEQUENCE</scope>
    <source>
        <strain evidence="3">Whitten #5841</strain>
        <tissue evidence="3">Leaf</tissue>
    </source>
</reference>
<dbReference type="OrthoDB" id="185373at2759"/>
<evidence type="ECO:0008006" key="5">
    <source>
        <dbReference type="Google" id="ProtNLM"/>
    </source>
</evidence>
<feature type="repeat" description="PPR" evidence="2">
    <location>
        <begin position="192"/>
        <end position="226"/>
    </location>
</feature>
<accession>A0A8T2RL26</accession>
<evidence type="ECO:0000256" key="1">
    <source>
        <dbReference type="ARBA" id="ARBA00022737"/>
    </source>
</evidence>
<feature type="repeat" description="PPR" evidence="2">
    <location>
        <begin position="396"/>
        <end position="430"/>
    </location>
</feature>
<keyword evidence="1" id="KW-0677">Repeat</keyword>
<dbReference type="GO" id="GO:0003729">
    <property type="term" value="F:mRNA binding"/>
    <property type="evidence" value="ECO:0007669"/>
    <property type="project" value="UniProtKB-ARBA"/>
</dbReference>
<dbReference type="PANTHER" id="PTHR47926">
    <property type="entry name" value="PENTATRICOPEPTIDE REPEAT-CONTAINING PROTEIN"/>
    <property type="match status" value="1"/>
</dbReference>
<dbReference type="Proteomes" id="UP000825935">
    <property type="component" value="Chromosome 26"/>
</dbReference>
<dbReference type="AlphaFoldDB" id="A0A8T2RL26"/>
<comment type="caution">
    <text evidence="3">The sequence shown here is derived from an EMBL/GenBank/DDBJ whole genome shotgun (WGS) entry which is preliminary data.</text>
</comment>
<gene>
    <name evidence="3" type="ORF">KP509_26G017800</name>
</gene>
<feature type="repeat" description="PPR" evidence="2">
    <location>
        <begin position="90"/>
        <end position="124"/>
    </location>
</feature>
<dbReference type="SUPFAM" id="SSF48452">
    <property type="entry name" value="TPR-like"/>
    <property type="match status" value="1"/>
</dbReference>
<evidence type="ECO:0000313" key="3">
    <source>
        <dbReference type="EMBL" id="KAH7296288.1"/>
    </source>
</evidence>
<protein>
    <recommendedName>
        <fullName evidence="5">Pentatricopeptide repeat-containing protein</fullName>
    </recommendedName>
</protein>
<dbReference type="InterPro" id="IPR002885">
    <property type="entry name" value="PPR_rpt"/>
</dbReference>
<dbReference type="Gene3D" id="1.25.40.10">
    <property type="entry name" value="Tetratricopeptide repeat domain"/>
    <property type="match status" value="5"/>
</dbReference>
<dbReference type="FunFam" id="1.25.40.10:FF:000073">
    <property type="entry name" value="Pentatricopeptide repeat-containing protein chloroplastic"/>
    <property type="match status" value="1"/>
</dbReference>
<keyword evidence="4" id="KW-1185">Reference proteome</keyword>